<sequence length="165" mass="18621">ILVNMQLNCQLIHSVLSSDMEAIGNVTAECDLDSKQDSDYGEKEVVEGNVIVVNYYSVVTVTLLVALKVRYRDRITILRGNHESRQITQVVLRRIYQNKLVYVKLRIYSLIRQNTGELVGAVKIMHQQISDAFGNHCISSGPKQNSPWLGPSGVEFNSPLALWIY</sequence>
<keyword evidence="4" id="KW-0812">Transmembrane</keyword>
<dbReference type="InterPro" id="IPR047129">
    <property type="entry name" value="PPA2-like"/>
</dbReference>
<evidence type="ECO:0000256" key="3">
    <source>
        <dbReference type="ARBA" id="ARBA00023211"/>
    </source>
</evidence>
<dbReference type="GO" id="GO:0004722">
    <property type="term" value="F:protein serine/threonine phosphatase activity"/>
    <property type="evidence" value="ECO:0007669"/>
    <property type="project" value="InterPro"/>
</dbReference>
<evidence type="ECO:0000259" key="5">
    <source>
        <dbReference type="PROSITE" id="PS00125"/>
    </source>
</evidence>
<keyword evidence="1" id="KW-0479">Metal-binding</keyword>
<evidence type="ECO:0000313" key="7">
    <source>
        <dbReference type="Proteomes" id="UP001202328"/>
    </source>
</evidence>
<dbReference type="Gene3D" id="3.60.21.10">
    <property type="match status" value="1"/>
</dbReference>
<feature type="non-terminal residue" evidence="6">
    <location>
        <position position="1"/>
    </location>
</feature>
<dbReference type="GO" id="GO:0046872">
    <property type="term" value="F:metal ion binding"/>
    <property type="evidence" value="ECO:0007669"/>
    <property type="project" value="UniProtKB-KW"/>
</dbReference>
<feature type="transmembrane region" description="Helical" evidence="4">
    <location>
        <begin position="50"/>
        <end position="69"/>
    </location>
</feature>
<evidence type="ECO:0000256" key="2">
    <source>
        <dbReference type="ARBA" id="ARBA00022801"/>
    </source>
</evidence>
<evidence type="ECO:0000313" key="6">
    <source>
        <dbReference type="EMBL" id="KAI3958060.1"/>
    </source>
</evidence>
<evidence type="ECO:0000256" key="4">
    <source>
        <dbReference type="SAM" id="Phobius"/>
    </source>
</evidence>
<dbReference type="InterPro" id="IPR029052">
    <property type="entry name" value="Metallo-depent_PP-like"/>
</dbReference>
<dbReference type="EMBL" id="JAJJMB010001184">
    <property type="protein sequence ID" value="KAI3958060.1"/>
    <property type="molecule type" value="Genomic_DNA"/>
</dbReference>
<keyword evidence="4" id="KW-1133">Transmembrane helix</keyword>
<feature type="domain" description="Serine/threonine specific protein phosphatases" evidence="5">
    <location>
        <begin position="78"/>
        <end position="83"/>
    </location>
</feature>
<dbReference type="PANTHER" id="PTHR45619">
    <property type="entry name" value="SERINE/THREONINE-PROTEIN PHOSPHATASE PP2A-RELATED"/>
    <property type="match status" value="1"/>
</dbReference>
<keyword evidence="4" id="KW-0472">Membrane</keyword>
<accession>A0AAD4TIB2</accession>
<dbReference type="SUPFAM" id="SSF56300">
    <property type="entry name" value="Metallo-dependent phosphatases"/>
    <property type="match status" value="1"/>
</dbReference>
<comment type="caution">
    <text evidence="6">The sequence shown here is derived from an EMBL/GenBank/DDBJ whole genome shotgun (WGS) entry which is preliminary data.</text>
</comment>
<name>A0AAD4TIB2_9MAGN</name>
<evidence type="ECO:0000256" key="1">
    <source>
        <dbReference type="ARBA" id="ARBA00022723"/>
    </source>
</evidence>
<protein>
    <recommendedName>
        <fullName evidence="5">Serine/threonine specific protein phosphatases domain-containing protein</fullName>
    </recommendedName>
</protein>
<organism evidence="6 7">
    <name type="scientific">Papaver atlanticum</name>
    <dbReference type="NCBI Taxonomy" id="357466"/>
    <lineage>
        <taxon>Eukaryota</taxon>
        <taxon>Viridiplantae</taxon>
        <taxon>Streptophyta</taxon>
        <taxon>Embryophyta</taxon>
        <taxon>Tracheophyta</taxon>
        <taxon>Spermatophyta</taxon>
        <taxon>Magnoliopsida</taxon>
        <taxon>Ranunculales</taxon>
        <taxon>Papaveraceae</taxon>
        <taxon>Papaveroideae</taxon>
        <taxon>Papaver</taxon>
    </lineage>
</organism>
<dbReference type="InterPro" id="IPR006186">
    <property type="entry name" value="Ser/Thr-sp_prot-phosphatase"/>
</dbReference>
<dbReference type="Proteomes" id="UP001202328">
    <property type="component" value="Unassembled WGS sequence"/>
</dbReference>
<dbReference type="AlphaFoldDB" id="A0AAD4TIB2"/>
<keyword evidence="7" id="KW-1185">Reference proteome</keyword>
<keyword evidence="2" id="KW-0378">Hydrolase</keyword>
<gene>
    <name evidence="6" type="ORF">MKW98_020702</name>
</gene>
<proteinExistence type="predicted"/>
<dbReference type="PROSITE" id="PS00125">
    <property type="entry name" value="SER_THR_PHOSPHATASE"/>
    <property type="match status" value="1"/>
</dbReference>
<reference evidence="6" key="1">
    <citation type="submission" date="2022-04" db="EMBL/GenBank/DDBJ databases">
        <title>A functionally conserved STORR gene fusion in Papaver species that diverged 16.8 million years ago.</title>
        <authorList>
            <person name="Catania T."/>
        </authorList>
    </citation>
    <scope>NUCLEOTIDE SEQUENCE</scope>
    <source>
        <strain evidence="6">S-188037</strain>
    </source>
</reference>
<keyword evidence="3" id="KW-0464">Manganese</keyword>